<gene>
    <name evidence="1" type="ORF">VMF7928_01097</name>
</gene>
<dbReference type="Gene3D" id="1.25.40.10">
    <property type="entry name" value="Tetratricopeptide repeat domain"/>
    <property type="match status" value="1"/>
</dbReference>
<protein>
    <recommendedName>
        <fullName evidence="3">Sel1 repeat family protein</fullName>
    </recommendedName>
</protein>
<dbReference type="InterPro" id="IPR011990">
    <property type="entry name" value="TPR-like_helical_dom_sf"/>
</dbReference>
<proteinExistence type="predicted"/>
<evidence type="ECO:0000313" key="2">
    <source>
        <dbReference type="Proteomes" id="UP000838748"/>
    </source>
</evidence>
<keyword evidence="2" id="KW-1185">Reference proteome</keyword>
<sequence length="355" mass="40983">MIDLMRKPLNWIMVILAFALIGCQDKPTNYLTFQKSDIATFESQLNLSRNPDAYKTYQQYGQNDKLRDAVLAIQYKNYFKAEKILTPLAKAGEPEAMFWLAAILYGSNMYDTAKAHELWVTSAEKGNPYAALIFSPDSPICKQYYKSECSEKWEAKAKVLFKQRATSGDVRAQFYTKKLEKNHQVYIDAIIQAAKNGYLLPMTIYSNRILSNKDNVDKQSKDFAIKLLYFAADRNFIPAFDTLLFLDSTKKSNYQELEARATSLGSIPALTAKYFYLKKEKKYQEEYIIAHVVNLLSGDNTFISMDYYKNPIVKEYSQIELNKLKNIAQKKYQAINQTIYIDGDHFDDNQNGYDL</sequence>
<dbReference type="Proteomes" id="UP000838748">
    <property type="component" value="Unassembled WGS sequence"/>
</dbReference>
<organism evidence="1 2">
    <name type="scientific">Vibrio marisflavi CECT 7928</name>
    <dbReference type="NCBI Taxonomy" id="634439"/>
    <lineage>
        <taxon>Bacteria</taxon>
        <taxon>Pseudomonadati</taxon>
        <taxon>Pseudomonadota</taxon>
        <taxon>Gammaproteobacteria</taxon>
        <taxon>Vibrionales</taxon>
        <taxon>Vibrionaceae</taxon>
        <taxon>Vibrio</taxon>
    </lineage>
</organism>
<dbReference type="PROSITE" id="PS51257">
    <property type="entry name" value="PROKAR_LIPOPROTEIN"/>
    <property type="match status" value="1"/>
</dbReference>
<dbReference type="EMBL" id="CAKLDM010000001">
    <property type="protein sequence ID" value="CAH0537413.1"/>
    <property type="molecule type" value="Genomic_DNA"/>
</dbReference>
<evidence type="ECO:0008006" key="3">
    <source>
        <dbReference type="Google" id="ProtNLM"/>
    </source>
</evidence>
<comment type="caution">
    <text evidence="1">The sequence shown here is derived from an EMBL/GenBank/DDBJ whole genome shotgun (WGS) entry which is preliminary data.</text>
</comment>
<reference evidence="1" key="1">
    <citation type="submission" date="2021-11" db="EMBL/GenBank/DDBJ databases">
        <authorList>
            <person name="Rodrigo-Torres L."/>
            <person name="Arahal R. D."/>
            <person name="Lucena T."/>
        </authorList>
    </citation>
    <scope>NUCLEOTIDE SEQUENCE</scope>
    <source>
        <strain evidence="1">CECT 7928</strain>
    </source>
</reference>
<name>A0ABN8DZW9_9VIBR</name>
<dbReference type="SUPFAM" id="SSF81901">
    <property type="entry name" value="HCP-like"/>
    <property type="match status" value="1"/>
</dbReference>
<evidence type="ECO:0000313" key="1">
    <source>
        <dbReference type="EMBL" id="CAH0537413.1"/>
    </source>
</evidence>
<accession>A0ABN8DZW9</accession>